<evidence type="ECO:0000256" key="7">
    <source>
        <dbReference type="PROSITE-ProRule" id="PRU00169"/>
    </source>
</evidence>
<organism evidence="11 12">
    <name type="scientific">Solirubrobacter ginsenosidimutans</name>
    <dbReference type="NCBI Taxonomy" id="490573"/>
    <lineage>
        <taxon>Bacteria</taxon>
        <taxon>Bacillati</taxon>
        <taxon>Actinomycetota</taxon>
        <taxon>Thermoleophilia</taxon>
        <taxon>Solirubrobacterales</taxon>
        <taxon>Solirubrobacteraceae</taxon>
        <taxon>Solirubrobacter</taxon>
    </lineage>
</organism>
<dbReference type="Gene3D" id="3.30.450.20">
    <property type="entry name" value="PAS domain"/>
    <property type="match status" value="1"/>
</dbReference>
<keyword evidence="12" id="KW-1185">Reference proteome</keyword>
<evidence type="ECO:0000256" key="3">
    <source>
        <dbReference type="ARBA" id="ARBA00012438"/>
    </source>
</evidence>
<keyword evidence="6" id="KW-0902">Two-component regulatory system</keyword>
<dbReference type="PANTHER" id="PTHR43065:SF42">
    <property type="entry name" value="TWO-COMPONENT SENSOR PPRA"/>
    <property type="match status" value="1"/>
</dbReference>
<dbReference type="Pfam" id="PF02518">
    <property type="entry name" value="HATPase_c"/>
    <property type="match status" value="1"/>
</dbReference>
<dbReference type="PROSITE" id="PS50112">
    <property type="entry name" value="PAS"/>
    <property type="match status" value="1"/>
</dbReference>
<keyword evidence="11" id="KW-0067">ATP-binding</keyword>
<dbReference type="InterPro" id="IPR001789">
    <property type="entry name" value="Sig_transdc_resp-reg_receiver"/>
</dbReference>
<dbReference type="SMART" id="SM00091">
    <property type="entry name" value="PAS"/>
    <property type="match status" value="1"/>
</dbReference>
<dbReference type="Pfam" id="PF08448">
    <property type="entry name" value="PAS_4"/>
    <property type="match status" value="1"/>
</dbReference>
<keyword evidence="5" id="KW-0808">Transferase</keyword>
<dbReference type="Pfam" id="PF00512">
    <property type="entry name" value="HisKA"/>
    <property type="match status" value="1"/>
</dbReference>
<dbReference type="EMBL" id="JAPDOD010000009">
    <property type="protein sequence ID" value="MDA0161099.1"/>
    <property type="molecule type" value="Genomic_DNA"/>
</dbReference>
<dbReference type="PANTHER" id="PTHR43065">
    <property type="entry name" value="SENSOR HISTIDINE KINASE"/>
    <property type="match status" value="1"/>
</dbReference>
<evidence type="ECO:0000259" key="10">
    <source>
        <dbReference type="PROSITE" id="PS50112"/>
    </source>
</evidence>
<dbReference type="InterPro" id="IPR036097">
    <property type="entry name" value="HisK_dim/P_sf"/>
</dbReference>
<dbReference type="InterPro" id="IPR035965">
    <property type="entry name" value="PAS-like_dom_sf"/>
</dbReference>
<dbReference type="SMART" id="SM00387">
    <property type="entry name" value="HATPase_c"/>
    <property type="match status" value="1"/>
</dbReference>
<dbReference type="Gene3D" id="1.10.287.130">
    <property type="match status" value="1"/>
</dbReference>
<keyword evidence="11" id="KW-0547">Nucleotide-binding</keyword>
<evidence type="ECO:0000259" key="9">
    <source>
        <dbReference type="PROSITE" id="PS50110"/>
    </source>
</evidence>
<feature type="modified residue" description="4-aspartylphosphate" evidence="7">
    <location>
        <position position="415"/>
    </location>
</feature>
<dbReference type="InterPro" id="IPR036890">
    <property type="entry name" value="HATPase_C_sf"/>
</dbReference>
<dbReference type="PROSITE" id="PS50109">
    <property type="entry name" value="HIS_KIN"/>
    <property type="match status" value="1"/>
</dbReference>
<keyword evidence="4 7" id="KW-0597">Phosphoprotein</keyword>
<evidence type="ECO:0000256" key="4">
    <source>
        <dbReference type="ARBA" id="ARBA00022553"/>
    </source>
</evidence>
<feature type="domain" description="Histidine kinase" evidence="8">
    <location>
        <begin position="135"/>
        <end position="342"/>
    </location>
</feature>
<dbReference type="InterPro" id="IPR000014">
    <property type="entry name" value="PAS"/>
</dbReference>
<dbReference type="CDD" id="cd00130">
    <property type="entry name" value="PAS"/>
    <property type="match status" value="1"/>
</dbReference>
<dbReference type="InterPro" id="IPR005467">
    <property type="entry name" value="His_kinase_dom"/>
</dbReference>
<dbReference type="InterPro" id="IPR003594">
    <property type="entry name" value="HATPase_dom"/>
</dbReference>
<dbReference type="AlphaFoldDB" id="A0A9X3S0B2"/>
<dbReference type="SUPFAM" id="SSF55874">
    <property type="entry name" value="ATPase domain of HSP90 chaperone/DNA topoisomerase II/histidine kinase"/>
    <property type="match status" value="1"/>
</dbReference>
<feature type="domain" description="PAS" evidence="10">
    <location>
        <begin position="1"/>
        <end position="45"/>
    </location>
</feature>
<dbReference type="InterPro" id="IPR011006">
    <property type="entry name" value="CheY-like_superfamily"/>
</dbReference>
<dbReference type="InterPro" id="IPR004358">
    <property type="entry name" value="Sig_transdc_His_kin-like_C"/>
</dbReference>
<feature type="domain" description="Response regulatory" evidence="9">
    <location>
        <begin position="364"/>
        <end position="475"/>
    </location>
</feature>
<reference evidence="11" key="1">
    <citation type="submission" date="2022-10" db="EMBL/GenBank/DDBJ databases">
        <title>The WGS of Solirubrobacter ginsenosidimutans DSM 21036.</title>
        <authorList>
            <person name="Jiang Z."/>
        </authorList>
    </citation>
    <scope>NUCLEOTIDE SEQUENCE</scope>
    <source>
        <strain evidence="11">DSM 21036</strain>
    </source>
</reference>
<protein>
    <recommendedName>
        <fullName evidence="3">histidine kinase</fullName>
        <ecNumber evidence="3">2.7.13.3</ecNumber>
    </recommendedName>
</protein>
<dbReference type="PROSITE" id="PS50110">
    <property type="entry name" value="RESPONSE_REGULATORY"/>
    <property type="match status" value="1"/>
</dbReference>
<dbReference type="SUPFAM" id="SSF55785">
    <property type="entry name" value="PYP-like sensor domain (PAS domain)"/>
    <property type="match status" value="1"/>
</dbReference>
<name>A0A9X3S0B2_9ACTN</name>
<dbReference type="Proteomes" id="UP001149140">
    <property type="component" value="Unassembled WGS sequence"/>
</dbReference>
<sequence length="485" mass="51595">MQTDLQAILDATMDVVAVFDSDRRFVSVNEAACRFYERSRAELVGCRLDDFIGTERAEADWAGFLEPERIAQGMLENVWDGVQDGRRVVLEVRARPEFLPDRHLFVLRDITERRVLEDQLRQAQKMEAVGQLAGGIAHDFNNLLTVIAGYGEIARRRIGAGPGANELGEIARAAERAGELTRQLLAFARRQVLEPVLVDVNEVAAGLVPMLSRLIGETIEIAMLAGDDLPPVLADRVQLEQVIVNLAINARDAMPGGGTLAIETSVVDDHVRLAVSDTGTGIAPDVLERIFEPFYTTKAVGLGTGLGLATVHGIVTQSGGRVDVISDAGLGSTFTVSLPAAADGTRAARAVEHRAAPQLGGDETLLLCENEDAVRALLELVLTGAGYSVLAAGHPSDALALAAREGEAIDALVTDVVMPGMSGLELAARLAPLRTLFISGYAAEVAGRGALPAGSAFLEKPFDHGTLLAEVRDLLDAPLRIESTP</sequence>
<dbReference type="SUPFAM" id="SSF47384">
    <property type="entry name" value="Homodimeric domain of signal transducing histidine kinase"/>
    <property type="match status" value="1"/>
</dbReference>
<comment type="caution">
    <text evidence="11">The sequence shown here is derived from an EMBL/GenBank/DDBJ whole genome shotgun (WGS) entry which is preliminary data.</text>
</comment>
<dbReference type="CDD" id="cd00082">
    <property type="entry name" value="HisKA"/>
    <property type="match status" value="1"/>
</dbReference>
<dbReference type="RefSeq" id="WP_270040272.1">
    <property type="nucleotide sequence ID" value="NZ_JAPDOD010000009.1"/>
</dbReference>
<evidence type="ECO:0000256" key="2">
    <source>
        <dbReference type="ARBA" id="ARBA00004236"/>
    </source>
</evidence>
<evidence type="ECO:0000256" key="5">
    <source>
        <dbReference type="ARBA" id="ARBA00022777"/>
    </source>
</evidence>
<evidence type="ECO:0000256" key="1">
    <source>
        <dbReference type="ARBA" id="ARBA00000085"/>
    </source>
</evidence>
<dbReference type="Pfam" id="PF00072">
    <property type="entry name" value="Response_reg"/>
    <property type="match status" value="1"/>
</dbReference>
<dbReference type="GO" id="GO:0005886">
    <property type="term" value="C:plasma membrane"/>
    <property type="evidence" value="ECO:0007669"/>
    <property type="project" value="UniProtKB-SubCell"/>
</dbReference>
<dbReference type="NCBIfam" id="TIGR00229">
    <property type="entry name" value="sensory_box"/>
    <property type="match status" value="1"/>
</dbReference>
<dbReference type="InterPro" id="IPR013656">
    <property type="entry name" value="PAS_4"/>
</dbReference>
<comment type="catalytic activity">
    <reaction evidence="1">
        <text>ATP + protein L-histidine = ADP + protein N-phospho-L-histidine.</text>
        <dbReference type="EC" id="2.7.13.3"/>
    </reaction>
</comment>
<dbReference type="SMART" id="SM00388">
    <property type="entry name" value="HisKA"/>
    <property type="match status" value="1"/>
</dbReference>
<dbReference type="GO" id="GO:0005524">
    <property type="term" value="F:ATP binding"/>
    <property type="evidence" value="ECO:0007669"/>
    <property type="project" value="UniProtKB-KW"/>
</dbReference>
<dbReference type="Gene3D" id="3.40.50.2300">
    <property type="match status" value="1"/>
</dbReference>
<proteinExistence type="predicted"/>
<evidence type="ECO:0000313" key="12">
    <source>
        <dbReference type="Proteomes" id="UP001149140"/>
    </source>
</evidence>
<dbReference type="SMART" id="SM00448">
    <property type="entry name" value="REC"/>
    <property type="match status" value="1"/>
</dbReference>
<dbReference type="EC" id="2.7.13.3" evidence="3"/>
<dbReference type="SUPFAM" id="SSF52172">
    <property type="entry name" value="CheY-like"/>
    <property type="match status" value="1"/>
</dbReference>
<evidence type="ECO:0000313" key="11">
    <source>
        <dbReference type="EMBL" id="MDA0161099.1"/>
    </source>
</evidence>
<dbReference type="PRINTS" id="PR00344">
    <property type="entry name" value="BCTRLSENSOR"/>
</dbReference>
<evidence type="ECO:0000259" key="8">
    <source>
        <dbReference type="PROSITE" id="PS50109"/>
    </source>
</evidence>
<comment type="subcellular location">
    <subcellularLocation>
        <location evidence="2">Cell membrane</location>
    </subcellularLocation>
</comment>
<keyword evidence="5" id="KW-0418">Kinase</keyword>
<dbReference type="Gene3D" id="3.30.565.10">
    <property type="entry name" value="Histidine kinase-like ATPase, C-terminal domain"/>
    <property type="match status" value="1"/>
</dbReference>
<dbReference type="InterPro" id="IPR003661">
    <property type="entry name" value="HisK_dim/P_dom"/>
</dbReference>
<accession>A0A9X3S0B2</accession>
<evidence type="ECO:0000256" key="6">
    <source>
        <dbReference type="ARBA" id="ARBA00023012"/>
    </source>
</evidence>
<dbReference type="GO" id="GO:0000155">
    <property type="term" value="F:phosphorelay sensor kinase activity"/>
    <property type="evidence" value="ECO:0007669"/>
    <property type="project" value="InterPro"/>
</dbReference>
<gene>
    <name evidence="11" type="ORF">OM076_12540</name>
</gene>